<keyword evidence="1" id="KW-1133">Transmembrane helix</keyword>
<protein>
    <submittedName>
        <fullName evidence="3">Glycosyltransferase</fullName>
    </submittedName>
</protein>
<dbReference type="PANTHER" id="PTHR48090">
    <property type="entry name" value="UNDECAPRENYL-PHOSPHATE 4-DEOXY-4-FORMAMIDO-L-ARABINOSE TRANSFERASE-RELATED"/>
    <property type="match status" value="1"/>
</dbReference>
<dbReference type="AlphaFoldDB" id="A0A3R8LXG5"/>
<dbReference type="GO" id="GO:0016740">
    <property type="term" value="F:transferase activity"/>
    <property type="evidence" value="ECO:0007669"/>
    <property type="project" value="UniProtKB-KW"/>
</dbReference>
<dbReference type="SUPFAM" id="SSF53448">
    <property type="entry name" value="Nucleotide-diphospho-sugar transferases"/>
    <property type="match status" value="1"/>
</dbReference>
<organism evidence="3 4">
    <name type="scientific">Schaedlerella arabinosiphila</name>
    <dbReference type="NCBI Taxonomy" id="2044587"/>
    <lineage>
        <taxon>Bacteria</taxon>
        <taxon>Bacillati</taxon>
        <taxon>Bacillota</taxon>
        <taxon>Clostridia</taxon>
        <taxon>Lachnospirales</taxon>
        <taxon>Lachnospiraceae</taxon>
        <taxon>Schaedlerella</taxon>
    </lineage>
</organism>
<evidence type="ECO:0000259" key="2">
    <source>
        <dbReference type="Pfam" id="PF00535"/>
    </source>
</evidence>
<evidence type="ECO:0000313" key="3">
    <source>
        <dbReference type="EMBL" id="RRK31366.1"/>
    </source>
</evidence>
<feature type="transmembrane region" description="Helical" evidence="1">
    <location>
        <begin position="235"/>
        <end position="256"/>
    </location>
</feature>
<dbReference type="Proteomes" id="UP000274920">
    <property type="component" value="Unassembled WGS sequence"/>
</dbReference>
<dbReference type="InterPro" id="IPR029044">
    <property type="entry name" value="Nucleotide-diphossugar_trans"/>
</dbReference>
<feature type="domain" description="Glycosyltransferase 2-like" evidence="2">
    <location>
        <begin position="10"/>
        <end position="101"/>
    </location>
</feature>
<dbReference type="InterPro" id="IPR001173">
    <property type="entry name" value="Glyco_trans_2-like"/>
</dbReference>
<dbReference type="EMBL" id="RHJS01000002">
    <property type="protein sequence ID" value="RRK31366.1"/>
    <property type="molecule type" value="Genomic_DNA"/>
</dbReference>
<dbReference type="InterPro" id="IPR050256">
    <property type="entry name" value="Glycosyltransferase_2"/>
</dbReference>
<dbReference type="Gene3D" id="3.90.550.10">
    <property type="entry name" value="Spore Coat Polysaccharide Biosynthesis Protein SpsA, Chain A"/>
    <property type="match status" value="1"/>
</dbReference>
<dbReference type="GO" id="GO:0005886">
    <property type="term" value="C:plasma membrane"/>
    <property type="evidence" value="ECO:0007669"/>
    <property type="project" value="TreeGrafter"/>
</dbReference>
<sequence>MTNKEKNFASAVVYIHNAENRVEIFLTTIMEVMEENFEHSEIICVNDSSDDNSLNLIKKVSVLASTTSISVINMSYFHGLELSMNAGVDMSIGDFVFEFDNTYLDFASSVVMDIYHTLLKGYDIVSASSDRKEKFTSKIFYKVFDRYTDLSYKMTTESFRVLSRRMINRISSMNKTVPYRKAIYASCGLKTNNIKYKSIDHAIVLSDKKEHKFRFGLAVDSLILFTEVGYSFAKIMTVFMMLMSIFMTLYSIMIYATSNPVAGWTTTILFLSVAFFGIFGVLTIIIKYLQLLVNLVFKRKHYSFESIEKLTK</sequence>
<dbReference type="Pfam" id="PF00535">
    <property type="entry name" value="Glycos_transf_2"/>
    <property type="match status" value="1"/>
</dbReference>
<feature type="transmembrane region" description="Helical" evidence="1">
    <location>
        <begin position="268"/>
        <end position="289"/>
    </location>
</feature>
<comment type="caution">
    <text evidence="3">The sequence shown here is derived from an EMBL/GenBank/DDBJ whole genome shotgun (WGS) entry which is preliminary data.</text>
</comment>
<gene>
    <name evidence="3" type="ORF">EBB54_08315</name>
</gene>
<dbReference type="RefSeq" id="WP_125127049.1">
    <property type="nucleotide sequence ID" value="NZ_RHJS01000002.1"/>
</dbReference>
<keyword evidence="1" id="KW-0812">Transmembrane</keyword>
<name>A0A3R8LXG5_9FIRM</name>
<reference evidence="3" key="1">
    <citation type="submission" date="2018-10" db="EMBL/GenBank/DDBJ databases">
        <title>Schaedlerella arabinophila gen. nov. sp. nov., isolated from the mouse intestinal tract and comparative analysis with the genome of the closely related altered Schaedler flora strain ASF502.</title>
        <authorList>
            <person name="Miyake S."/>
            <person name="Soh M."/>
            <person name="Seedorf H."/>
        </authorList>
    </citation>
    <scope>NUCLEOTIDE SEQUENCE [LARGE SCALE GENOMIC DNA]</scope>
    <source>
        <strain evidence="3">DSM 106076</strain>
    </source>
</reference>
<dbReference type="PANTHER" id="PTHR48090:SF8">
    <property type="entry name" value="GLYCOSYLTRANSFERASE CSBB-RELATED"/>
    <property type="match status" value="1"/>
</dbReference>
<evidence type="ECO:0000256" key="1">
    <source>
        <dbReference type="SAM" id="Phobius"/>
    </source>
</evidence>
<proteinExistence type="predicted"/>
<keyword evidence="1" id="KW-0472">Membrane</keyword>
<keyword evidence="3" id="KW-0808">Transferase</keyword>
<keyword evidence="4" id="KW-1185">Reference proteome</keyword>
<evidence type="ECO:0000313" key="4">
    <source>
        <dbReference type="Proteomes" id="UP000274920"/>
    </source>
</evidence>
<accession>A0A3R8LXG5</accession>